<reference evidence="1" key="1">
    <citation type="submission" date="2020-09" db="EMBL/GenBank/DDBJ databases">
        <title>Genome-Enabled Discovery of Anthraquinone Biosynthesis in Senna tora.</title>
        <authorList>
            <person name="Kang S.-H."/>
            <person name="Pandey R.P."/>
            <person name="Lee C.-M."/>
            <person name="Sim J.-S."/>
            <person name="Jeong J.-T."/>
            <person name="Choi B.-S."/>
            <person name="Jung M."/>
            <person name="Ginzburg D."/>
            <person name="Zhao K."/>
            <person name="Won S.Y."/>
            <person name="Oh T.-J."/>
            <person name="Yu Y."/>
            <person name="Kim N.-H."/>
            <person name="Lee O.R."/>
            <person name="Lee T.-H."/>
            <person name="Bashyal P."/>
            <person name="Kim T.-S."/>
            <person name="Lee W.-H."/>
            <person name="Kawkins C."/>
            <person name="Kim C.-K."/>
            <person name="Kim J.S."/>
            <person name="Ahn B.O."/>
            <person name="Rhee S.Y."/>
            <person name="Sohng J.K."/>
        </authorList>
    </citation>
    <scope>NUCLEOTIDE SEQUENCE</scope>
    <source>
        <tissue evidence="1">Leaf</tissue>
    </source>
</reference>
<gene>
    <name evidence="1" type="ORF">G2W53_041375</name>
</gene>
<proteinExistence type="predicted"/>
<name>A0A834W2U3_9FABA</name>
<keyword evidence="2" id="KW-1185">Reference proteome</keyword>
<protein>
    <submittedName>
        <fullName evidence="1">Uncharacterized protein</fullName>
    </submittedName>
</protein>
<evidence type="ECO:0000313" key="2">
    <source>
        <dbReference type="Proteomes" id="UP000634136"/>
    </source>
</evidence>
<organism evidence="1 2">
    <name type="scientific">Senna tora</name>
    <dbReference type="NCBI Taxonomy" id="362788"/>
    <lineage>
        <taxon>Eukaryota</taxon>
        <taxon>Viridiplantae</taxon>
        <taxon>Streptophyta</taxon>
        <taxon>Embryophyta</taxon>
        <taxon>Tracheophyta</taxon>
        <taxon>Spermatophyta</taxon>
        <taxon>Magnoliopsida</taxon>
        <taxon>eudicotyledons</taxon>
        <taxon>Gunneridae</taxon>
        <taxon>Pentapetalae</taxon>
        <taxon>rosids</taxon>
        <taxon>fabids</taxon>
        <taxon>Fabales</taxon>
        <taxon>Fabaceae</taxon>
        <taxon>Caesalpinioideae</taxon>
        <taxon>Cassia clade</taxon>
        <taxon>Senna</taxon>
    </lineage>
</organism>
<dbReference type="Proteomes" id="UP000634136">
    <property type="component" value="Unassembled WGS sequence"/>
</dbReference>
<dbReference type="EMBL" id="JAAIUW010000013">
    <property type="protein sequence ID" value="KAF7802264.1"/>
    <property type="molecule type" value="Genomic_DNA"/>
</dbReference>
<evidence type="ECO:0000313" key="1">
    <source>
        <dbReference type="EMBL" id="KAF7802264.1"/>
    </source>
</evidence>
<accession>A0A834W2U3</accession>
<dbReference type="AlphaFoldDB" id="A0A834W2U3"/>
<sequence length="19" mass="1997">MAGVGLDGGRETVASKRHR</sequence>
<comment type="caution">
    <text evidence="1">The sequence shown here is derived from an EMBL/GenBank/DDBJ whole genome shotgun (WGS) entry which is preliminary data.</text>
</comment>